<dbReference type="GO" id="GO:0051537">
    <property type="term" value="F:2 iron, 2 sulfur cluster binding"/>
    <property type="evidence" value="ECO:0007669"/>
    <property type="project" value="UniProtKB-KW"/>
</dbReference>
<evidence type="ECO:0000313" key="21">
    <source>
        <dbReference type="Proteomes" id="UP000010716"/>
    </source>
</evidence>
<dbReference type="GO" id="GO:0044205">
    <property type="term" value="P:'de novo' UMP biosynthetic process"/>
    <property type="evidence" value="ECO:0007669"/>
    <property type="project" value="UniProtKB-UniRule"/>
</dbReference>
<feature type="binding site" evidence="15 17">
    <location>
        <position position="262"/>
    </location>
    <ligand>
        <name>[2Fe-2S] cluster</name>
        <dbReference type="ChEBI" id="CHEBI:190135"/>
    </ligand>
</feature>
<feature type="domain" description="FAD-binding FR-type" evidence="18">
    <location>
        <begin position="16"/>
        <end position="116"/>
    </location>
</feature>
<evidence type="ECO:0000256" key="12">
    <source>
        <dbReference type="ARBA" id="ARBA00023014"/>
    </source>
</evidence>
<evidence type="ECO:0000313" key="20">
    <source>
        <dbReference type="EMBL" id="QZT32780.1"/>
    </source>
</evidence>
<evidence type="ECO:0000256" key="13">
    <source>
        <dbReference type="ARBA" id="ARBA00069792"/>
    </source>
</evidence>
<evidence type="ECO:0000256" key="1">
    <source>
        <dbReference type="ARBA" id="ARBA00004715"/>
    </source>
</evidence>
<evidence type="ECO:0000256" key="14">
    <source>
        <dbReference type="ARBA" id="ARBA00082223"/>
    </source>
</evidence>
<evidence type="ECO:0000256" key="7">
    <source>
        <dbReference type="ARBA" id="ARBA00022723"/>
    </source>
</evidence>
<keyword evidence="7 15" id="KW-0479">Metal-binding</keyword>
<keyword evidence="9 15" id="KW-0665">Pyrimidine biosynthesis</keyword>
<dbReference type="Gene3D" id="2.40.30.10">
    <property type="entry name" value="Translation factors"/>
    <property type="match status" value="1"/>
</dbReference>
<proteinExistence type="inferred from homology"/>
<dbReference type="eggNOG" id="COG0543">
    <property type="taxonomic scope" value="Bacteria"/>
</dbReference>
<feature type="binding site" evidence="15 17">
    <location>
        <position position="244"/>
    </location>
    <ligand>
        <name>[2Fe-2S] cluster</name>
        <dbReference type="ChEBI" id="CHEBI:190135"/>
    </ligand>
</feature>
<comment type="cofactor">
    <cofactor evidence="15 16">
        <name>FAD</name>
        <dbReference type="ChEBI" id="CHEBI:57692"/>
    </cofactor>
    <text evidence="15 16">Binds 1 FAD per subunit.</text>
</comment>
<dbReference type="GO" id="GO:0016491">
    <property type="term" value="F:oxidoreductase activity"/>
    <property type="evidence" value="ECO:0007669"/>
    <property type="project" value="InterPro"/>
</dbReference>
<dbReference type="InterPro" id="IPR039261">
    <property type="entry name" value="FNR_nucleotide-bd"/>
</dbReference>
<evidence type="ECO:0000313" key="19">
    <source>
        <dbReference type="EMBL" id="EGL83098.1"/>
    </source>
</evidence>
<keyword evidence="5 15" id="KW-0285">Flavoprotein</keyword>
<keyword evidence="6 15" id="KW-0001">2Fe-2S</keyword>
<dbReference type="NCBIfam" id="NF000799">
    <property type="entry name" value="PRK00054.1-4"/>
    <property type="match status" value="1"/>
</dbReference>
<dbReference type="InterPro" id="IPR017938">
    <property type="entry name" value="Riboflavin_synthase-like_b-brl"/>
</dbReference>
<evidence type="ECO:0000256" key="5">
    <source>
        <dbReference type="ARBA" id="ARBA00022630"/>
    </source>
</evidence>
<dbReference type="PIRSF" id="PIRSF006816">
    <property type="entry name" value="Cyc3_hyd_g"/>
    <property type="match status" value="1"/>
</dbReference>
<protein>
    <recommendedName>
        <fullName evidence="13 15">Dihydroorotate dehydrogenase B (NAD(+)), electron transfer subunit</fullName>
    </recommendedName>
    <alternativeName>
        <fullName evidence="14 15">Dihydroorotate oxidase B, electron transfer subunit</fullName>
    </alternativeName>
</protein>
<comment type="function">
    <text evidence="15">Responsible for channeling the electrons from the oxidation of dihydroorotate from the FMN redox center in the PyrD type B subunit to the ultimate electron acceptor NAD(+).</text>
</comment>
<dbReference type="Pfam" id="PF00970">
    <property type="entry name" value="FAD_binding_6"/>
    <property type="match status" value="1"/>
</dbReference>
<dbReference type="Gene3D" id="2.10.240.10">
    <property type="entry name" value="Dihydroorotate dehydrogenase, electron transfer subunit"/>
    <property type="match status" value="1"/>
</dbReference>
<comment type="pathway">
    <text evidence="1 15">Pyrimidine metabolism; UMP biosynthesis via de novo pathway; orotate from (S)-dihydroorotate (NAD(+) route): step 1/1.</text>
</comment>
<keyword evidence="11 15" id="KW-0408">Iron</keyword>
<dbReference type="GO" id="GO:0046872">
    <property type="term" value="F:metal ion binding"/>
    <property type="evidence" value="ECO:0007669"/>
    <property type="project" value="UniProtKB-KW"/>
</dbReference>
<keyword evidence="8 15" id="KW-0274">FAD</keyword>
<evidence type="ECO:0000256" key="2">
    <source>
        <dbReference type="ARBA" id="ARBA00006422"/>
    </source>
</evidence>
<dbReference type="GO" id="GO:0050660">
    <property type="term" value="F:flavin adenine dinucleotide binding"/>
    <property type="evidence" value="ECO:0007669"/>
    <property type="project" value="InterPro"/>
</dbReference>
<evidence type="ECO:0000256" key="6">
    <source>
        <dbReference type="ARBA" id="ARBA00022714"/>
    </source>
</evidence>
<dbReference type="OrthoDB" id="9778346at2"/>
<feature type="binding site" evidence="15 16">
    <location>
        <begin position="91"/>
        <end position="92"/>
    </location>
    <ligand>
        <name>FAD</name>
        <dbReference type="ChEBI" id="CHEBI:57692"/>
    </ligand>
</feature>
<dbReference type="KEGG" id="cthu:HUR95_10350"/>
<dbReference type="GO" id="GO:0009055">
    <property type="term" value="F:electron transfer activity"/>
    <property type="evidence" value="ECO:0007669"/>
    <property type="project" value="UniProtKB-UniRule"/>
</dbReference>
<evidence type="ECO:0000313" key="22">
    <source>
        <dbReference type="Proteomes" id="UP000825179"/>
    </source>
</evidence>
<evidence type="ECO:0000256" key="17">
    <source>
        <dbReference type="PIRSR" id="PIRSR006816-2"/>
    </source>
</evidence>
<evidence type="ECO:0000256" key="15">
    <source>
        <dbReference type="HAMAP-Rule" id="MF_01211"/>
    </source>
</evidence>
<evidence type="ECO:0000256" key="4">
    <source>
        <dbReference type="ARBA" id="ARBA00022448"/>
    </source>
</evidence>
<accession>F5L6E5</accession>
<dbReference type="InterPro" id="IPR017927">
    <property type="entry name" value="FAD-bd_FR_type"/>
</dbReference>
<sequence length="275" mass="30128">MSKTIPQQPINPPRVPQVSLLTVTSNSPVARQVYQMTLKGDGVKAMVEPGQFVHMKCGSTVYPLLRRPLSICDVDKEKQELTIIYRVEGEGTRYLSRLQAGDTVDVLGPLGRGFPLKNRIEGERVLIVGGGVGVPPLYYLSKCLTKRGVEVTHILGFNSREDSFLTSAFEQLGETYATSMDGSLGHKGMVTDMVERWAPDDWQAVYACGPLPMLKAVEQYWSGCPQTEVYLSLEQRMGCGVGACLACVCHTPDSATSYKKVCTDGPVFKLGEVML</sequence>
<reference evidence="19 21" key="1">
    <citation type="journal article" date="2011" name="J. Bacteriol.">
        <title>Draft genome sequence of the thermoalkaliphilic Caldalkalibacillus thermarum strain TA2.A1.</title>
        <authorList>
            <person name="Kalamorz F."/>
            <person name="Keis S."/>
            <person name="McMillan D.G."/>
            <person name="Olsson K."/>
            <person name="Stanton J.A."/>
            <person name="Stockwell P."/>
            <person name="Black M.A."/>
            <person name="Klingeman D.M."/>
            <person name="Land M.L."/>
            <person name="Han C.S."/>
            <person name="Martin S.L."/>
            <person name="Becher S.A."/>
            <person name="Peddie C.J."/>
            <person name="Morgan H.W."/>
            <person name="Matthies D."/>
            <person name="Preiss L."/>
            <person name="Meier T."/>
            <person name="Brown S.D."/>
            <person name="Cook G.M."/>
        </authorList>
    </citation>
    <scope>NUCLEOTIDE SEQUENCE [LARGE SCALE GENOMIC DNA]</scope>
    <source>
        <strain evidence="19 21">TA2.A1</strain>
    </source>
</reference>
<dbReference type="SUPFAM" id="SSF52343">
    <property type="entry name" value="Ferredoxin reductase-like, C-terminal NADP-linked domain"/>
    <property type="match status" value="1"/>
</dbReference>
<dbReference type="SUPFAM" id="SSF63380">
    <property type="entry name" value="Riboflavin synthase domain-like"/>
    <property type="match status" value="1"/>
</dbReference>
<reference evidence="20" key="3">
    <citation type="submission" date="2021-08" db="EMBL/GenBank/DDBJ databases">
        <authorList>
            <person name="de Jong S."/>
            <person name="van den Broek M."/>
            <person name="Merkel A."/>
            <person name="de la Torre Cortes P."/>
            <person name="Kalamorz F."/>
            <person name="Cook G."/>
            <person name="van Loosdrecht M."/>
            <person name="McMillan D."/>
        </authorList>
    </citation>
    <scope>NUCLEOTIDE SEQUENCE</scope>
    <source>
        <strain evidence="20">TA2.A1</strain>
    </source>
</reference>
<dbReference type="EMBL" id="AFCE01000125">
    <property type="protein sequence ID" value="EGL83098.1"/>
    <property type="molecule type" value="Genomic_DNA"/>
</dbReference>
<evidence type="ECO:0000256" key="10">
    <source>
        <dbReference type="ARBA" id="ARBA00022982"/>
    </source>
</evidence>
<keyword evidence="12 15" id="KW-0411">Iron-sulfur</keyword>
<name>F5L6E5_CALTT</name>
<comment type="subunit">
    <text evidence="3 15">Heterotetramer of 2 PyrK and 2 PyrD type B subunits.</text>
</comment>
<dbReference type="AlphaFoldDB" id="F5L6E5"/>
<dbReference type="InterPro" id="IPR008333">
    <property type="entry name" value="Cbr1-like_FAD-bd_dom"/>
</dbReference>
<comment type="cofactor">
    <cofactor evidence="17">
        <name>[2Fe-2S] cluster</name>
        <dbReference type="ChEBI" id="CHEBI:190135"/>
    </cofactor>
    <text evidence="17">Binds 1 [2Fe-2S] cluster per subunit.</text>
</comment>
<dbReference type="PANTHER" id="PTHR43513:SF3">
    <property type="entry name" value="DIHYDROOROTATE DEHYDROGENASE B (NAD(+)), ELECTRON TRANSFER SUBUNIT-RELATED"/>
    <property type="match status" value="1"/>
</dbReference>
<dbReference type="PROSITE" id="PS51384">
    <property type="entry name" value="FAD_FR"/>
    <property type="match status" value="1"/>
</dbReference>
<evidence type="ECO:0000256" key="3">
    <source>
        <dbReference type="ARBA" id="ARBA00011669"/>
    </source>
</evidence>
<keyword evidence="22" id="KW-1185">Reference proteome</keyword>
<evidence type="ECO:0000259" key="18">
    <source>
        <dbReference type="PROSITE" id="PS51384"/>
    </source>
</evidence>
<comment type="similarity">
    <text evidence="2 15">Belongs to the PyrK family.</text>
</comment>
<organism evidence="19 21">
    <name type="scientific">Caldalkalibacillus thermarum (strain TA2.A1)</name>
    <dbReference type="NCBI Taxonomy" id="986075"/>
    <lineage>
        <taxon>Bacteria</taxon>
        <taxon>Bacillati</taxon>
        <taxon>Bacillota</taxon>
        <taxon>Bacilli</taxon>
        <taxon>Bacillales</taxon>
        <taxon>Bacillaceae</taxon>
        <taxon>Caldalkalibacillus</taxon>
    </lineage>
</organism>
<reference evidence="20 22" key="2">
    <citation type="journal article" date="2020" name="Extremophiles">
        <title>Genomic analysis of Caldalkalibacillus thermarum TA2.A1 reveals aerobic alkaliphilic metabolism and evolutionary hallmarks linking alkaliphilic bacteria and plant life.</title>
        <authorList>
            <person name="de Jong S.I."/>
            <person name="van den Broek M.A."/>
            <person name="Merkel A.Y."/>
            <person name="de la Torre Cortes P."/>
            <person name="Kalamorz F."/>
            <person name="Cook G.M."/>
            <person name="van Loosdrecht M.C.M."/>
            <person name="McMillan D.G.G."/>
        </authorList>
    </citation>
    <scope>NUCLEOTIDE SEQUENCE [LARGE SCALE GENOMIC DNA]</scope>
    <source>
        <strain evidence="20 22">TA2.A1</strain>
    </source>
</reference>
<comment type="cofactor">
    <cofactor evidence="15">
        <name>[2Fe-2S] cluster</name>
        <dbReference type="ChEBI" id="CHEBI:190135"/>
    </cofactor>
    <text evidence="15">Binds 1 [2Fe-2S] cluster per subunit.</text>
</comment>
<keyword evidence="4 15" id="KW-0813">Transport</keyword>
<feature type="binding site" evidence="15 16">
    <location>
        <begin position="67"/>
        <end position="70"/>
    </location>
    <ligand>
        <name>FAD</name>
        <dbReference type="ChEBI" id="CHEBI:57692"/>
    </ligand>
</feature>
<dbReference type="Gene3D" id="3.40.50.80">
    <property type="entry name" value="Nucleotide-binding domain of ferredoxin-NADP reductase (FNR) module"/>
    <property type="match status" value="1"/>
</dbReference>
<evidence type="ECO:0000256" key="9">
    <source>
        <dbReference type="ARBA" id="ARBA00022975"/>
    </source>
</evidence>
<dbReference type="InterPro" id="IPR019480">
    <property type="entry name" value="Dihydroorotate_DH_Fe-S-bd"/>
</dbReference>
<dbReference type="EMBL" id="CP082237">
    <property type="protein sequence ID" value="QZT32780.1"/>
    <property type="molecule type" value="Genomic_DNA"/>
</dbReference>
<keyword evidence="10 15" id="KW-0249">Electron transport</keyword>
<evidence type="ECO:0000256" key="8">
    <source>
        <dbReference type="ARBA" id="ARBA00022827"/>
    </source>
</evidence>
<dbReference type="InterPro" id="IPR012165">
    <property type="entry name" value="Cyt_c3_hydrogenase_gsu"/>
</dbReference>
<dbReference type="InterPro" id="IPR050353">
    <property type="entry name" value="PyrK_electron_transfer"/>
</dbReference>
<evidence type="ECO:0000256" key="16">
    <source>
        <dbReference type="PIRSR" id="PIRSR006816-1"/>
    </source>
</evidence>
<feature type="binding site" evidence="15 17">
    <location>
        <position position="239"/>
    </location>
    <ligand>
        <name>[2Fe-2S] cluster</name>
        <dbReference type="ChEBI" id="CHEBI:190135"/>
    </ligand>
</feature>
<dbReference type="CDD" id="cd06218">
    <property type="entry name" value="DHOD_e_trans"/>
    <property type="match status" value="1"/>
</dbReference>
<gene>
    <name evidence="15" type="primary">pyrK</name>
    <name evidence="19" type="ORF">CathTA2_1359</name>
    <name evidence="20" type="ORF">HUR95_10350</name>
</gene>
<feature type="binding site" evidence="15 17">
    <location>
        <position position="247"/>
    </location>
    <ligand>
        <name>[2Fe-2S] cluster</name>
        <dbReference type="ChEBI" id="CHEBI:190135"/>
    </ligand>
</feature>
<dbReference type="RefSeq" id="WP_007504313.1">
    <property type="nucleotide sequence ID" value="NZ_AFCE01000125.1"/>
</dbReference>
<evidence type="ECO:0000256" key="11">
    <source>
        <dbReference type="ARBA" id="ARBA00023004"/>
    </source>
</evidence>
<dbReference type="FunFam" id="2.10.240.10:FF:000001">
    <property type="entry name" value="Dihydroorotate dehydrogenase B (NAD(+)), electron transfer subunit"/>
    <property type="match status" value="1"/>
</dbReference>
<dbReference type="InterPro" id="IPR023455">
    <property type="entry name" value="Dihydroorotate_DHASE_ETsu"/>
</dbReference>
<dbReference type="PANTHER" id="PTHR43513">
    <property type="entry name" value="DIHYDROOROTATE DEHYDROGENASE B (NAD(+)), ELECTRON TRANSFER SUBUNIT"/>
    <property type="match status" value="1"/>
</dbReference>
<dbReference type="Proteomes" id="UP000825179">
    <property type="component" value="Chromosome"/>
</dbReference>
<dbReference type="InterPro" id="IPR037117">
    <property type="entry name" value="Dihydroorotate_DH_ele_sf"/>
</dbReference>
<dbReference type="UniPathway" id="UPA00070">
    <property type="reaction ID" value="UER00945"/>
</dbReference>
<dbReference type="HAMAP" id="MF_01211">
    <property type="entry name" value="DHODB_Fe_S_bind"/>
    <property type="match status" value="1"/>
</dbReference>
<dbReference type="Proteomes" id="UP000010716">
    <property type="component" value="Unassembled WGS sequence"/>
</dbReference>
<feature type="binding site" evidence="15 16">
    <location>
        <begin position="84"/>
        <end position="86"/>
    </location>
    <ligand>
        <name>FAD</name>
        <dbReference type="ChEBI" id="CHEBI:57692"/>
    </ligand>
</feature>
<dbReference type="Pfam" id="PF10418">
    <property type="entry name" value="DHODB_Fe-S_bind"/>
    <property type="match status" value="1"/>
</dbReference>